<accession>A0A4P9ZAQ3</accession>
<dbReference type="GO" id="GO:0010468">
    <property type="term" value="P:regulation of gene expression"/>
    <property type="evidence" value="ECO:0007669"/>
    <property type="project" value="TreeGrafter"/>
</dbReference>
<reference evidence="9" key="1">
    <citation type="journal article" date="2018" name="Nat. Microbiol.">
        <title>Leveraging single-cell genomics to expand the fungal tree of life.</title>
        <authorList>
            <person name="Ahrendt S.R."/>
            <person name="Quandt C.A."/>
            <person name="Ciobanu D."/>
            <person name="Clum A."/>
            <person name="Salamov A."/>
            <person name="Andreopoulos B."/>
            <person name="Cheng J.F."/>
            <person name="Woyke T."/>
            <person name="Pelin A."/>
            <person name="Henrissat B."/>
            <person name="Reynolds N.K."/>
            <person name="Benny G.L."/>
            <person name="Smith M.E."/>
            <person name="James T.Y."/>
            <person name="Grigoriev I.V."/>
        </authorList>
    </citation>
    <scope>NUCLEOTIDE SEQUENCE [LARGE SCALE GENOMIC DNA]</scope>
    <source>
        <strain evidence="9">Baker2002</strain>
    </source>
</reference>
<evidence type="ECO:0000256" key="2">
    <source>
        <dbReference type="ARBA" id="ARBA00009154"/>
    </source>
</evidence>
<proteinExistence type="inferred from homology"/>
<comment type="similarity">
    <text evidence="2 6">Belongs to the C1D family.</text>
</comment>
<dbReference type="GO" id="GO:0000178">
    <property type="term" value="C:exosome (RNase complex)"/>
    <property type="evidence" value="ECO:0007669"/>
    <property type="project" value="TreeGrafter"/>
</dbReference>
<dbReference type="InterPro" id="IPR007146">
    <property type="entry name" value="Sas10/Utp3/C1D"/>
</dbReference>
<gene>
    <name evidence="8" type="ORF">METBISCDRAFT_17718</name>
</gene>
<dbReference type="AlphaFoldDB" id="A0A4P9ZAQ3"/>
<dbReference type="GO" id="GO:0003677">
    <property type="term" value="F:DNA binding"/>
    <property type="evidence" value="ECO:0007669"/>
    <property type="project" value="TreeGrafter"/>
</dbReference>
<dbReference type="PANTHER" id="PTHR15341:SF3">
    <property type="entry name" value="NUCLEAR NUCLEIC ACID-BINDING PROTEIN C1D"/>
    <property type="match status" value="1"/>
</dbReference>
<evidence type="ECO:0000256" key="4">
    <source>
        <dbReference type="ARBA" id="ARBA00022884"/>
    </source>
</evidence>
<comment type="subcellular location">
    <subcellularLocation>
        <location evidence="1 6">Nucleus</location>
    </subcellularLocation>
</comment>
<comment type="function">
    <text evidence="6">Required for exosome-dependent processing of pre-rRNA and small nucleolar RNA (snRNA) precursors. Involved in processing of 35S pre-rRNA at the A0, A1 and A2 sites.</text>
</comment>
<keyword evidence="3 6" id="KW-0698">rRNA processing</keyword>
<keyword evidence="9" id="KW-1185">Reference proteome</keyword>
<keyword evidence="4 6" id="KW-0694">RNA-binding</keyword>
<dbReference type="GO" id="GO:0003723">
    <property type="term" value="F:RNA binding"/>
    <property type="evidence" value="ECO:0007669"/>
    <property type="project" value="UniProtKB-UniRule"/>
</dbReference>
<dbReference type="GO" id="GO:0000460">
    <property type="term" value="P:maturation of 5.8S rRNA"/>
    <property type="evidence" value="ECO:0007669"/>
    <property type="project" value="TreeGrafter"/>
</dbReference>
<keyword evidence="7" id="KW-0175">Coiled coil</keyword>
<sequence>MENTSTVKSLVDSLEGSIASLDEALLPLLETKLEDRLAKCETPEEKAKVYHDHIYITNSIIFACLKASGVKTEDHPIMKELERTKQSINKLKKAKLALEEKANSEEEAQKRTAEFLKHTLGTTGGLAVPESMKSPAISSANFKGKHTRFNEDG</sequence>
<evidence type="ECO:0000256" key="6">
    <source>
        <dbReference type="RuleBase" id="RU368003"/>
    </source>
</evidence>
<dbReference type="PANTHER" id="PTHR15341">
    <property type="entry name" value="SUN-COR STEROID HORMONE RECEPTOR CO-REPRESSOR"/>
    <property type="match status" value="1"/>
</dbReference>
<name>A0A4P9ZAQ3_9ASCO</name>
<dbReference type="EMBL" id="ML004473">
    <property type="protein sequence ID" value="RKP29833.1"/>
    <property type="molecule type" value="Genomic_DNA"/>
</dbReference>
<dbReference type="GO" id="GO:0005730">
    <property type="term" value="C:nucleolus"/>
    <property type="evidence" value="ECO:0007669"/>
    <property type="project" value="TreeGrafter"/>
</dbReference>
<evidence type="ECO:0000256" key="3">
    <source>
        <dbReference type="ARBA" id="ARBA00022552"/>
    </source>
</evidence>
<evidence type="ECO:0000313" key="8">
    <source>
        <dbReference type="EMBL" id="RKP29833.1"/>
    </source>
</evidence>
<feature type="coiled-coil region" evidence="7">
    <location>
        <begin position="81"/>
        <end position="111"/>
    </location>
</feature>
<organism evidence="8 9">
    <name type="scientific">Metschnikowia bicuspidata</name>
    <dbReference type="NCBI Taxonomy" id="27322"/>
    <lineage>
        <taxon>Eukaryota</taxon>
        <taxon>Fungi</taxon>
        <taxon>Dikarya</taxon>
        <taxon>Ascomycota</taxon>
        <taxon>Saccharomycotina</taxon>
        <taxon>Pichiomycetes</taxon>
        <taxon>Metschnikowiaceae</taxon>
        <taxon>Metschnikowia</taxon>
    </lineage>
</organism>
<dbReference type="InterPro" id="IPR011082">
    <property type="entry name" value="Exosome-assoc_fac/DNA_repair"/>
</dbReference>
<evidence type="ECO:0000256" key="1">
    <source>
        <dbReference type="ARBA" id="ARBA00004123"/>
    </source>
</evidence>
<dbReference type="Proteomes" id="UP000268321">
    <property type="component" value="Unassembled WGS sequence"/>
</dbReference>
<evidence type="ECO:0000313" key="9">
    <source>
        <dbReference type="Proteomes" id="UP000268321"/>
    </source>
</evidence>
<evidence type="ECO:0000256" key="5">
    <source>
        <dbReference type="ARBA" id="ARBA00023242"/>
    </source>
</evidence>
<evidence type="ECO:0000256" key="7">
    <source>
        <dbReference type="SAM" id="Coils"/>
    </source>
</evidence>
<dbReference type="Pfam" id="PF04000">
    <property type="entry name" value="Sas10_Utp3"/>
    <property type="match status" value="1"/>
</dbReference>
<keyword evidence="5 6" id="KW-0539">Nucleus</keyword>
<dbReference type="OrthoDB" id="1421013at2759"/>
<protein>
    <recommendedName>
        <fullName evidence="6">Exosome complex protein</fullName>
    </recommendedName>
</protein>